<name>A0A9P5BM43_COLSI</name>
<dbReference type="OrthoDB" id="10495050at2759"/>
<comment type="caution">
    <text evidence="1">The sequence shown here is derived from an EMBL/GenBank/DDBJ whole genome shotgun (WGS) entry which is preliminary data.</text>
</comment>
<evidence type="ECO:0000313" key="2">
    <source>
        <dbReference type="Proteomes" id="UP000711996"/>
    </source>
</evidence>
<reference evidence="1" key="1">
    <citation type="submission" date="2019-06" db="EMBL/GenBank/DDBJ databases">
        <authorList>
            <person name="Gan P."/>
            <person name="Shirasu K."/>
        </authorList>
    </citation>
    <scope>NUCLEOTIDE SEQUENCE [LARGE SCALE GENOMIC DNA]</scope>
    <source>
        <strain evidence="1">CAD2</strain>
    </source>
</reference>
<organism evidence="1 2">
    <name type="scientific">Colletotrichum siamense</name>
    <name type="common">Anthracnose fungus</name>
    <dbReference type="NCBI Taxonomy" id="690259"/>
    <lineage>
        <taxon>Eukaryota</taxon>
        <taxon>Fungi</taxon>
        <taxon>Dikarya</taxon>
        <taxon>Ascomycota</taxon>
        <taxon>Pezizomycotina</taxon>
        <taxon>Sordariomycetes</taxon>
        <taxon>Hypocreomycetidae</taxon>
        <taxon>Glomerellales</taxon>
        <taxon>Glomerellaceae</taxon>
        <taxon>Colletotrichum</taxon>
        <taxon>Colletotrichum gloeosporioides species complex</taxon>
    </lineage>
</organism>
<proteinExistence type="predicted"/>
<dbReference type="Proteomes" id="UP000711996">
    <property type="component" value="Unassembled WGS sequence"/>
</dbReference>
<dbReference type="EMBL" id="QPMT01000081">
    <property type="protein sequence ID" value="KAF4843791.1"/>
    <property type="molecule type" value="Genomic_DNA"/>
</dbReference>
<keyword evidence="2" id="KW-1185">Reference proteome</keyword>
<gene>
    <name evidence="1" type="ORF">CGCSCA2_v014179</name>
</gene>
<evidence type="ECO:0000313" key="1">
    <source>
        <dbReference type="EMBL" id="KAF4843791.1"/>
    </source>
</evidence>
<dbReference type="AlphaFoldDB" id="A0A9P5BM43"/>
<sequence>MGRGEKGREFHGGTRWVSRVPSLTSSAPPHFDVYFCFFFLVSRFFRWRRGQQKTSSGRVWNFREQRRIFTLVVILCELPPPRVVSPVLHIHQAN</sequence>
<protein>
    <submittedName>
        <fullName evidence="1">Uncharacterized protein</fullName>
    </submittedName>
</protein>
<accession>A0A9P5BM43</accession>